<organism evidence="16 17">
    <name type="scientific">Alkalihalobacterium chitinilyticum</name>
    <dbReference type="NCBI Taxonomy" id="2980103"/>
    <lineage>
        <taxon>Bacteria</taxon>
        <taxon>Bacillati</taxon>
        <taxon>Bacillota</taxon>
        <taxon>Bacilli</taxon>
        <taxon>Bacillales</taxon>
        <taxon>Bacillaceae</taxon>
        <taxon>Alkalihalobacterium</taxon>
    </lineage>
</organism>
<reference evidence="16" key="1">
    <citation type="submission" date="2024-05" db="EMBL/GenBank/DDBJ databases">
        <title>Alkalihalobacillus sp. strain MEB203 novel alkaliphilic bacterium from Lonar Lake, India.</title>
        <authorList>
            <person name="Joshi A."/>
            <person name="Thite S."/>
            <person name="Mengade P."/>
        </authorList>
    </citation>
    <scope>NUCLEOTIDE SEQUENCE</scope>
    <source>
        <strain evidence="16">MEB 203</strain>
    </source>
</reference>
<dbReference type="InterPro" id="IPR014721">
    <property type="entry name" value="Ribsml_uS5_D2-typ_fold_subgr"/>
</dbReference>
<keyword evidence="13" id="KW-0963">Cytoplasm</keyword>
<dbReference type="RefSeq" id="WP_275119935.1">
    <property type="nucleotide sequence ID" value="NZ_JAOTPO010000015.1"/>
</dbReference>
<evidence type="ECO:0000313" key="16">
    <source>
        <dbReference type="EMBL" id="MDE5415334.1"/>
    </source>
</evidence>
<keyword evidence="10 13" id="KW-0067">ATP-binding</keyword>
<dbReference type="Pfam" id="PF00288">
    <property type="entry name" value="GHMP_kinases_N"/>
    <property type="match status" value="1"/>
</dbReference>
<dbReference type="InterPro" id="IPR036554">
    <property type="entry name" value="GHMP_kinase_C_sf"/>
</dbReference>
<keyword evidence="17" id="KW-1185">Reference proteome</keyword>
<evidence type="ECO:0000256" key="9">
    <source>
        <dbReference type="ARBA" id="ARBA00022777"/>
    </source>
</evidence>
<comment type="subcellular location">
    <subcellularLocation>
        <location evidence="13">Cytoplasm</location>
    </subcellularLocation>
</comment>
<dbReference type="GO" id="GO:0004413">
    <property type="term" value="F:homoserine kinase activity"/>
    <property type="evidence" value="ECO:0007669"/>
    <property type="project" value="UniProtKB-EC"/>
</dbReference>
<dbReference type="SUPFAM" id="SSF55060">
    <property type="entry name" value="GHMP Kinase, C-terminal domain"/>
    <property type="match status" value="1"/>
</dbReference>
<dbReference type="InterPro" id="IPR000870">
    <property type="entry name" value="Homoserine_kinase"/>
</dbReference>
<sequence>MSLEKMLITVPASSANLGPGFDSIGIAVNRYLTLTVQPSQKWRFHSKSPELKGVPEGKENLIYEVAEHIAHELGGDLYPCDVEMVSNIPLARGLGSSAAAIVAGIELANQLLKANLTTDEKVRFASLWEGHPDNVAPSIYGGLIVGSHSTERTDVVYCGVPEIDLVMLVPDKELLTKKARSILPEQLPFKEAIRGSGLANVLVAAIMQGNWELAGQMMTRDLFHQPYRLPLVDGLEDVMNSIYELGGYGAALSGAGPAIICFTAKNKGEALKQTLEENYPAFSVERVEPASEGVVVEILNSAVTER</sequence>
<dbReference type="InterPro" id="IPR006204">
    <property type="entry name" value="GHMP_kinase_N_dom"/>
</dbReference>
<dbReference type="Proteomes" id="UP001148125">
    <property type="component" value="Unassembled WGS sequence"/>
</dbReference>
<comment type="similarity">
    <text evidence="2 13">Belongs to the GHMP kinase family. Homoserine kinase subfamily.</text>
</comment>
<comment type="pathway">
    <text evidence="1 13">Amino-acid biosynthesis; L-threonine biosynthesis; L-threonine from L-aspartate: step 4/5.</text>
</comment>
<dbReference type="EC" id="2.7.1.39" evidence="3 13"/>
<evidence type="ECO:0000256" key="12">
    <source>
        <dbReference type="ARBA" id="ARBA00049954"/>
    </source>
</evidence>
<dbReference type="PANTHER" id="PTHR20861">
    <property type="entry name" value="HOMOSERINE/4-DIPHOSPHOCYTIDYL-2-C-METHYL-D-ERYTHRITOL KINASE"/>
    <property type="match status" value="1"/>
</dbReference>
<dbReference type="InterPro" id="IPR013750">
    <property type="entry name" value="GHMP_kinase_C_dom"/>
</dbReference>
<evidence type="ECO:0000313" key="17">
    <source>
        <dbReference type="Proteomes" id="UP001148125"/>
    </source>
</evidence>
<dbReference type="InterPro" id="IPR006203">
    <property type="entry name" value="GHMP_knse_ATP-bd_CS"/>
</dbReference>
<dbReference type="SUPFAM" id="SSF54211">
    <property type="entry name" value="Ribosomal protein S5 domain 2-like"/>
    <property type="match status" value="1"/>
</dbReference>
<evidence type="ECO:0000256" key="3">
    <source>
        <dbReference type="ARBA" id="ARBA00012078"/>
    </source>
</evidence>
<keyword evidence="6 13" id="KW-0808">Transferase</keyword>
<keyword evidence="5 13" id="KW-0028">Amino-acid biosynthesis</keyword>
<proteinExistence type="inferred from homology"/>
<comment type="catalytic activity">
    <reaction evidence="11 13">
        <text>L-homoserine + ATP = O-phospho-L-homoserine + ADP + H(+)</text>
        <dbReference type="Rhea" id="RHEA:13985"/>
        <dbReference type="ChEBI" id="CHEBI:15378"/>
        <dbReference type="ChEBI" id="CHEBI:30616"/>
        <dbReference type="ChEBI" id="CHEBI:57476"/>
        <dbReference type="ChEBI" id="CHEBI:57590"/>
        <dbReference type="ChEBI" id="CHEBI:456216"/>
        <dbReference type="EC" id="2.7.1.39"/>
    </reaction>
</comment>
<keyword evidence="8 13" id="KW-0547">Nucleotide-binding</keyword>
<evidence type="ECO:0000256" key="11">
    <source>
        <dbReference type="ARBA" id="ARBA00049375"/>
    </source>
</evidence>
<dbReference type="HAMAP" id="MF_00384">
    <property type="entry name" value="Homoser_kinase"/>
    <property type="match status" value="1"/>
</dbReference>
<evidence type="ECO:0000256" key="7">
    <source>
        <dbReference type="ARBA" id="ARBA00022697"/>
    </source>
</evidence>
<dbReference type="EMBL" id="JAOTPO010000015">
    <property type="protein sequence ID" value="MDE5415334.1"/>
    <property type="molecule type" value="Genomic_DNA"/>
</dbReference>
<evidence type="ECO:0000256" key="5">
    <source>
        <dbReference type="ARBA" id="ARBA00022605"/>
    </source>
</evidence>
<dbReference type="PANTHER" id="PTHR20861:SF1">
    <property type="entry name" value="HOMOSERINE KINASE"/>
    <property type="match status" value="1"/>
</dbReference>
<dbReference type="Pfam" id="PF08544">
    <property type="entry name" value="GHMP_kinases_C"/>
    <property type="match status" value="1"/>
</dbReference>
<keyword evidence="7 13" id="KW-0791">Threonine biosynthesis</keyword>
<dbReference type="InterPro" id="IPR020568">
    <property type="entry name" value="Ribosomal_Su5_D2-typ_SF"/>
</dbReference>
<feature type="domain" description="GHMP kinase N-terminal" evidence="14">
    <location>
        <begin position="60"/>
        <end position="142"/>
    </location>
</feature>
<gene>
    <name evidence="13 16" type="primary">thrB</name>
    <name evidence="16" type="ORF">N7Z68_18400</name>
</gene>
<accession>A0ABT5VM33</accession>
<protein>
    <recommendedName>
        <fullName evidence="4 13">Homoserine kinase</fullName>
        <shortName evidence="13">HK</shortName>
        <shortName evidence="13">HSK</shortName>
        <ecNumber evidence="3 13">2.7.1.39</ecNumber>
    </recommendedName>
</protein>
<feature type="domain" description="GHMP kinase C-terminal" evidence="15">
    <location>
        <begin position="203"/>
        <end position="280"/>
    </location>
</feature>
<keyword evidence="9 13" id="KW-0418">Kinase</keyword>
<dbReference type="PIRSF" id="PIRSF000676">
    <property type="entry name" value="Homoser_kin"/>
    <property type="match status" value="1"/>
</dbReference>
<evidence type="ECO:0000256" key="8">
    <source>
        <dbReference type="ARBA" id="ARBA00022741"/>
    </source>
</evidence>
<comment type="function">
    <text evidence="12 13">Catalyzes the ATP-dependent phosphorylation of L-homoserine to L-homoserine phosphate.</text>
</comment>
<evidence type="ECO:0000256" key="2">
    <source>
        <dbReference type="ARBA" id="ARBA00007370"/>
    </source>
</evidence>
<dbReference type="Gene3D" id="3.30.230.10">
    <property type="match status" value="1"/>
</dbReference>
<evidence type="ECO:0000256" key="10">
    <source>
        <dbReference type="ARBA" id="ARBA00022840"/>
    </source>
</evidence>
<evidence type="ECO:0000256" key="13">
    <source>
        <dbReference type="HAMAP-Rule" id="MF_00384"/>
    </source>
</evidence>
<evidence type="ECO:0000259" key="15">
    <source>
        <dbReference type="Pfam" id="PF08544"/>
    </source>
</evidence>
<evidence type="ECO:0000256" key="4">
    <source>
        <dbReference type="ARBA" id="ARBA00017858"/>
    </source>
</evidence>
<evidence type="ECO:0000259" key="14">
    <source>
        <dbReference type="Pfam" id="PF00288"/>
    </source>
</evidence>
<evidence type="ECO:0000256" key="6">
    <source>
        <dbReference type="ARBA" id="ARBA00022679"/>
    </source>
</evidence>
<feature type="binding site" evidence="13">
    <location>
        <begin position="89"/>
        <end position="99"/>
    </location>
    <ligand>
        <name>ATP</name>
        <dbReference type="ChEBI" id="CHEBI:30616"/>
    </ligand>
</feature>
<name>A0ABT5VM33_9BACI</name>
<comment type="caution">
    <text evidence="16">The sequence shown here is derived from an EMBL/GenBank/DDBJ whole genome shotgun (WGS) entry which is preliminary data.</text>
</comment>
<dbReference type="PRINTS" id="PR00958">
    <property type="entry name" value="HOMSERKINASE"/>
</dbReference>
<dbReference type="PROSITE" id="PS00627">
    <property type="entry name" value="GHMP_KINASES_ATP"/>
    <property type="match status" value="1"/>
</dbReference>
<dbReference type="NCBIfam" id="TIGR00191">
    <property type="entry name" value="thrB"/>
    <property type="match status" value="1"/>
</dbReference>
<dbReference type="Gene3D" id="3.30.70.890">
    <property type="entry name" value="GHMP kinase, C-terminal domain"/>
    <property type="match status" value="1"/>
</dbReference>
<evidence type="ECO:0000256" key="1">
    <source>
        <dbReference type="ARBA" id="ARBA00005015"/>
    </source>
</evidence>